<proteinExistence type="predicted"/>
<dbReference type="AlphaFoldDB" id="A0A165WQY5"/>
<feature type="non-terminal residue" evidence="1">
    <location>
        <position position="193"/>
    </location>
</feature>
<dbReference type="Proteomes" id="UP000076532">
    <property type="component" value="Unassembled WGS sequence"/>
</dbReference>
<keyword evidence="2" id="KW-1185">Reference proteome</keyword>
<dbReference type="EMBL" id="KV417739">
    <property type="protein sequence ID" value="KZP07825.1"/>
    <property type="molecule type" value="Genomic_DNA"/>
</dbReference>
<gene>
    <name evidence="1" type="ORF">FIBSPDRAFT_875081</name>
</gene>
<accession>A0A165WQY5</accession>
<protein>
    <submittedName>
        <fullName evidence="1">Uncharacterized protein</fullName>
    </submittedName>
</protein>
<evidence type="ECO:0000313" key="1">
    <source>
        <dbReference type="EMBL" id="KZP07825.1"/>
    </source>
</evidence>
<evidence type="ECO:0000313" key="2">
    <source>
        <dbReference type="Proteomes" id="UP000076532"/>
    </source>
</evidence>
<organism evidence="1 2">
    <name type="scientific">Athelia psychrophila</name>
    <dbReference type="NCBI Taxonomy" id="1759441"/>
    <lineage>
        <taxon>Eukaryota</taxon>
        <taxon>Fungi</taxon>
        <taxon>Dikarya</taxon>
        <taxon>Basidiomycota</taxon>
        <taxon>Agaricomycotina</taxon>
        <taxon>Agaricomycetes</taxon>
        <taxon>Agaricomycetidae</taxon>
        <taxon>Atheliales</taxon>
        <taxon>Atheliaceae</taxon>
        <taxon>Athelia</taxon>
    </lineage>
</organism>
<sequence length="193" mass="21692">MPRSTGSPSFPCVPWHFSPGGSTDGTQELSYAYKPHRIAMQLPTVIMLTPPHSRLEFGHNCASAPTLSRRTRTWASSSSRPCPSAFTSRARLGGFFIRPPHPFNTGIDMDSKETSPLIPNHSFERSVLASRLYGKVFFNWILHNEPLKEHIEAWTGVPLLVSTPRKGSPLPLDDCPRMAVEKDFHTYETPFTW</sequence>
<reference evidence="1 2" key="1">
    <citation type="journal article" date="2016" name="Mol. Biol. Evol.">
        <title>Comparative Genomics of Early-Diverging Mushroom-Forming Fungi Provides Insights into the Origins of Lignocellulose Decay Capabilities.</title>
        <authorList>
            <person name="Nagy L.G."/>
            <person name="Riley R."/>
            <person name="Tritt A."/>
            <person name="Adam C."/>
            <person name="Daum C."/>
            <person name="Floudas D."/>
            <person name="Sun H."/>
            <person name="Yadav J.S."/>
            <person name="Pangilinan J."/>
            <person name="Larsson K.H."/>
            <person name="Matsuura K."/>
            <person name="Barry K."/>
            <person name="Labutti K."/>
            <person name="Kuo R."/>
            <person name="Ohm R.A."/>
            <person name="Bhattacharya S.S."/>
            <person name="Shirouzu T."/>
            <person name="Yoshinaga Y."/>
            <person name="Martin F.M."/>
            <person name="Grigoriev I.V."/>
            <person name="Hibbett D.S."/>
        </authorList>
    </citation>
    <scope>NUCLEOTIDE SEQUENCE [LARGE SCALE GENOMIC DNA]</scope>
    <source>
        <strain evidence="1 2">CBS 109695</strain>
    </source>
</reference>
<name>A0A165WQY5_9AGAM</name>